<protein>
    <submittedName>
        <fullName evidence="2">Cupin domain-containing protein</fullName>
    </submittedName>
</protein>
<evidence type="ECO:0000259" key="1">
    <source>
        <dbReference type="Pfam" id="PF07883"/>
    </source>
</evidence>
<keyword evidence="3" id="KW-1185">Reference proteome</keyword>
<dbReference type="InterPro" id="IPR011051">
    <property type="entry name" value="RmlC_Cupin_sf"/>
</dbReference>
<evidence type="ECO:0000313" key="3">
    <source>
        <dbReference type="Proteomes" id="UP001629214"/>
    </source>
</evidence>
<gene>
    <name evidence="2" type="ORF">PQR63_04805</name>
</gene>
<feature type="domain" description="Cupin type-2" evidence="1">
    <location>
        <begin position="40"/>
        <end position="91"/>
    </location>
</feature>
<dbReference type="Gene3D" id="2.60.120.10">
    <property type="entry name" value="Jelly Rolls"/>
    <property type="match status" value="1"/>
</dbReference>
<evidence type="ECO:0000313" key="2">
    <source>
        <dbReference type="EMBL" id="MFL9877684.1"/>
    </source>
</evidence>
<reference evidence="2 3" key="1">
    <citation type="journal article" date="2024" name="Chem. Sci.">
        <title>Discovery of megapolipeptins by genome mining of a Burkholderiales bacteria collection.</title>
        <authorList>
            <person name="Paulo B.S."/>
            <person name="Recchia M.J.J."/>
            <person name="Lee S."/>
            <person name="Fergusson C.H."/>
            <person name="Romanowski S.B."/>
            <person name="Hernandez A."/>
            <person name="Krull N."/>
            <person name="Liu D.Y."/>
            <person name="Cavanagh H."/>
            <person name="Bos A."/>
            <person name="Gray C.A."/>
            <person name="Murphy B.T."/>
            <person name="Linington R.G."/>
            <person name="Eustaquio A.S."/>
        </authorList>
    </citation>
    <scope>NUCLEOTIDE SEQUENCE [LARGE SCALE GENOMIC DNA]</scope>
    <source>
        <strain evidence="2 3">RL21-008-BIB-B</strain>
    </source>
</reference>
<proteinExistence type="predicted"/>
<name>A0ABW8Z3S9_9BURK</name>
<dbReference type="Pfam" id="PF07883">
    <property type="entry name" value="Cupin_2"/>
    <property type="match status" value="1"/>
</dbReference>
<organism evidence="2 3">
    <name type="scientific">Herbaspirillum rhizosphaerae</name>
    <dbReference type="NCBI Taxonomy" id="346179"/>
    <lineage>
        <taxon>Bacteria</taxon>
        <taxon>Pseudomonadati</taxon>
        <taxon>Pseudomonadota</taxon>
        <taxon>Betaproteobacteria</taxon>
        <taxon>Burkholderiales</taxon>
        <taxon>Oxalobacteraceae</taxon>
        <taxon>Herbaspirillum</taxon>
    </lineage>
</organism>
<accession>A0ABW8Z3S9</accession>
<dbReference type="Proteomes" id="UP001629214">
    <property type="component" value="Unassembled WGS sequence"/>
</dbReference>
<comment type="caution">
    <text evidence="2">The sequence shown here is derived from an EMBL/GenBank/DDBJ whole genome shotgun (WGS) entry which is preliminary data.</text>
</comment>
<dbReference type="SUPFAM" id="SSF51182">
    <property type="entry name" value="RmlC-like cupins"/>
    <property type="match status" value="1"/>
</dbReference>
<dbReference type="InterPro" id="IPR014710">
    <property type="entry name" value="RmlC-like_jellyroll"/>
</dbReference>
<dbReference type="InterPro" id="IPR013096">
    <property type="entry name" value="Cupin_2"/>
</dbReference>
<dbReference type="EMBL" id="JAQQFR010000002">
    <property type="protein sequence ID" value="MFL9877684.1"/>
    <property type="molecule type" value="Genomic_DNA"/>
</dbReference>
<sequence>MPLFNLPNIAADLPEAWKSTVLGQVGPARIKVLRMNEMSYAEEVHDYNEGLLVISGRMLLKIDNLTVTVHAGELYIAEAGVPHAVLPGSDGCLVIVDV</sequence>
<dbReference type="RefSeq" id="WP_408166087.1">
    <property type="nucleotide sequence ID" value="NZ_JAQQFR010000002.1"/>
</dbReference>